<keyword evidence="7 10" id="KW-0472">Membrane</keyword>
<evidence type="ECO:0000256" key="6">
    <source>
        <dbReference type="ARBA" id="ARBA00023077"/>
    </source>
</evidence>
<dbReference type="Gene3D" id="2.170.130.10">
    <property type="entry name" value="TonB-dependent receptor, plug domain"/>
    <property type="match status" value="1"/>
</dbReference>
<feature type="signal peptide" evidence="12">
    <location>
        <begin position="1"/>
        <end position="18"/>
    </location>
</feature>
<evidence type="ECO:0000313" key="16">
    <source>
        <dbReference type="Proteomes" id="UP000199663"/>
    </source>
</evidence>
<feature type="domain" description="TonB-dependent receptor-like beta-barrel" evidence="13">
    <location>
        <begin position="260"/>
        <end position="722"/>
    </location>
</feature>
<dbReference type="PROSITE" id="PS52016">
    <property type="entry name" value="TONB_DEPENDENT_REC_3"/>
    <property type="match status" value="1"/>
</dbReference>
<keyword evidence="5 12" id="KW-0732">Signal</keyword>
<keyword evidence="8" id="KW-0675">Receptor</keyword>
<dbReference type="InterPro" id="IPR037066">
    <property type="entry name" value="Plug_dom_sf"/>
</dbReference>
<evidence type="ECO:0000256" key="5">
    <source>
        <dbReference type="ARBA" id="ARBA00022729"/>
    </source>
</evidence>
<evidence type="ECO:0000256" key="10">
    <source>
        <dbReference type="PROSITE-ProRule" id="PRU01360"/>
    </source>
</evidence>
<dbReference type="SUPFAM" id="SSF49464">
    <property type="entry name" value="Carboxypeptidase regulatory domain-like"/>
    <property type="match status" value="1"/>
</dbReference>
<dbReference type="InterPro" id="IPR000531">
    <property type="entry name" value="Beta-barrel_TonB"/>
</dbReference>
<name>A0A1H3JJS5_9BACT</name>
<dbReference type="InterPro" id="IPR008969">
    <property type="entry name" value="CarboxyPept-like_regulatory"/>
</dbReference>
<dbReference type="Gene3D" id="2.60.40.1120">
    <property type="entry name" value="Carboxypeptidase-like, regulatory domain"/>
    <property type="match status" value="1"/>
</dbReference>
<evidence type="ECO:0000256" key="2">
    <source>
        <dbReference type="ARBA" id="ARBA00022448"/>
    </source>
</evidence>
<keyword evidence="2 10" id="KW-0813">Transport</keyword>
<keyword evidence="3 10" id="KW-1134">Transmembrane beta strand</keyword>
<evidence type="ECO:0000256" key="9">
    <source>
        <dbReference type="ARBA" id="ARBA00023237"/>
    </source>
</evidence>
<comment type="subcellular location">
    <subcellularLocation>
        <location evidence="1 10">Cell outer membrane</location>
        <topology evidence="1 10">Multi-pass membrane protein</topology>
    </subcellularLocation>
</comment>
<evidence type="ECO:0000256" key="1">
    <source>
        <dbReference type="ARBA" id="ARBA00004571"/>
    </source>
</evidence>
<keyword evidence="6 11" id="KW-0798">TonB box</keyword>
<evidence type="ECO:0000259" key="13">
    <source>
        <dbReference type="Pfam" id="PF00593"/>
    </source>
</evidence>
<dbReference type="PANTHER" id="PTHR30069:SF29">
    <property type="entry name" value="HEMOGLOBIN AND HEMOGLOBIN-HAPTOGLOBIN-BINDING PROTEIN 1-RELATED"/>
    <property type="match status" value="1"/>
</dbReference>
<reference evidence="15 16" key="1">
    <citation type="submission" date="2016-10" db="EMBL/GenBank/DDBJ databases">
        <authorList>
            <person name="Varghese N."/>
            <person name="Submissions S."/>
        </authorList>
    </citation>
    <scope>NUCLEOTIDE SEQUENCE [LARGE SCALE GENOMIC DNA]</scope>
    <source>
        <strain evidence="15 16">DSM 17997</strain>
    </source>
</reference>
<dbReference type="Proteomes" id="UP000199663">
    <property type="component" value="Unassembled WGS sequence"/>
</dbReference>
<dbReference type="Gene3D" id="2.40.170.20">
    <property type="entry name" value="TonB-dependent receptor, beta-barrel domain"/>
    <property type="match status" value="1"/>
</dbReference>
<gene>
    <name evidence="15" type="ORF">SAMN05444412_10115</name>
</gene>
<comment type="caution">
    <text evidence="15">The sequence shown here is derived from an EMBL/GenBank/DDBJ whole genome shotgun (WGS) entry which is preliminary data.</text>
</comment>
<keyword evidence="9 10" id="KW-0998">Cell outer membrane</keyword>
<evidence type="ECO:0000259" key="14">
    <source>
        <dbReference type="Pfam" id="PF07715"/>
    </source>
</evidence>
<dbReference type="Pfam" id="PF07715">
    <property type="entry name" value="Plug"/>
    <property type="match status" value="1"/>
</dbReference>
<feature type="domain" description="TonB-dependent receptor plug" evidence="14">
    <location>
        <begin position="118"/>
        <end position="222"/>
    </location>
</feature>
<keyword evidence="16" id="KW-1185">Reference proteome</keyword>
<organism evidence="15 16">
    <name type="scientific">Rhodonellum ikkaensis</name>
    <dbReference type="NCBI Taxonomy" id="336829"/>
    <lineage>
        <taxon>Bacteria</taxon>
        <taxon>Pseudomonadati</taxon>
        <taxon>Bacteroidota</taxon>
        <taxon>Cytophagia</taxon>
        <taxon>Cytophagales</taxon>
        <taxon>Cytophagaceae</taxon>
        <taxon>Rhodonellum</taxon>
    </lineage>
</organism>
<evidence type="ECO:0000256" key="7">
    <source>
        <dbReference type="ARBA" id="ARBA00023136"/>
    </source>
</evidence>
<dbReference type="SUPFAM" id="SSF56935">
    <property type="entry name" value="Porins"/>
    <property type="match status" value="1"/>
</dbReference>
<dbReference type="InterPro" id="IPR012910">
    <property type="entry name" value="Plug_dom"/>
</dbReference>
<evidence type="ECO:0000256" key="3">
    <source>
        <dbReference type="ARBA" id="ARBA00022452"/>
    </source>
</evidence>
<evidence type="ECO:0000256" key="4">
    <source>
        <dbReference type="ARBA" id="ARBA00022692"/>
    </source>
</evidence>
<keyword evidence="4 10" id="KW-0812">Transmembrane</keyword>
<evidence type="ECO:0000256" key="12">
    <source>
        <dbReference type="SAM" id="SignalP"/>
    </source>
</evidence>
<dbReference type="InterPro" id="IPR039426">
    <property type="entry name" value="TonB-dep_rcpt-like"/>
</dbReference>
<evidence type="ECO:0000256" key="8">
    <source>
        <dbReference type="ARBA" id="ARBA00023170"/>
    </source>
</evidence>
<comment type="similarity">
    <text evidence="10 11">Belongs to the TonB-dependent receptor family.</text>
</comment>
<dbReference type="Pfam" id="PF13715">
    <property type="entry name" value="CarbopepD_reg_2"/>
    <property type="match status" value="1"/>
</dbReference>
<proteinExistence type="inferred from homology"/>
<sequence>MRFILLIVLSLLSAGTMAIQDISLSGKVIDKNTQSPLPGVSVFIPELNRGVVTDLDGSFSIGTLPDRNLTFQFSFIGYSTIIQVLKPGSKDRDLVIKLEEATTNIDEVVVSGAYIMSKESSPISIEKVSRDAILKMPSPSLMTSLTRTPGVNEISLGPGISKPVIRGLSFSRVLSVYQGARFENQQWGADHGLGLSETGIGNIELIKGPASIIYGSGAMAGVVNLIEDKDAAAGTVEGDVNLRGYSNSLGFRTDAGAKGASENGFLWSFRAAAESHADYLDGNGNAVGNTRFNTQNIKAGVGLRKKWGDTRLRYTYLRQNLGIIDEENVSELVTSRGDRKVQLPFQDVRDHFINSETNINIGQDRLKASFGYHFNFREEVETAEDQVDLGLRQSNFMYDIKYAKELFPNVEAILGVQGFYLQNVNYESANEFLIPDAMKDDRSVYLLLNYNKDKWVAQGGIRYDYRKVTADASADHIVDYGFLLPGDPADRTLTRTFDGVTASAGTTFRPNSAWRFRLNVAQGFRAPDLGELFSNGPHPGTNRFERGSADFVREQNIQSDFGIRYSRSNFSISGEVFYNHIDNYIFFAPTNSFVGDLTVWEFEQEDARLYGGELELDIHPTSAKWFSASTSYSMVIGQRRSDMSYLPYIPAFRWNQSLDFRLSNVGALKNPYISVLGSFIFDQNREAPLEEPTPGYYLLGLNVGSQVMMGGKALDIYISGSNILNKTYIDHLSLFRPFGVNQMGRNVALNVRIPF</sequence>
<accession>A0A1H3JJS5</accession>
<dbReference type="RefSeq" id="WP_026333394.1">
    <property type="nucleotide sequence ID" value="NZ_FNQC01000001.1"/>
</dbReference>
<dbReference type="EMBL" id="FNQC01000001">
    <property type="protein sequence ID" value="SDY39484.1"/>
    <property type="molecule type" value="Genomic_DNA"/>
</dbReference>
<feature type="chain" id="PRO_5047316398" evidence="12">
    <location>
        <begin position="19"/>
        <end position="755"/>
    </location>
</feature>
<protein>
    <submittedName>
        <fullName evidence="15">Iron complex outermembrane recepter protein</fullName>
    </submittedName>
</protein>
<dbReference type="Pfam" id="PF00593">
    <property type="entry name" value="TonB_dep_Rec_b-barrel"/>
    <property type="match status" value="1"/>
</dbReference>
<dbReference type="PANTHER" id="PTHR30069">
    <property type="entry name" value="TONB-DEPENDENT OUTER MEMBRANE RECEPTOR"/>
    <property type="match status" value="1"/>
</dbReference>
<evidence type="ECO:0000256" key="11">
    <source>
        <dbReference type="RuleBase" id="RU003357"/>
    </source>
</evidence>
<dbReference type="InterPro" id="IPR036942">
    <property type="entry name" value="Beta-barrel_TonB_sf"/>
</dbReference>
<evidence type="ECO:0000313" key="15">
    <source>
        <dbReference type="EMBL" id="SDY39484.1"/>
    </source>
</evidence>